<feature type="domain" description="Tryptophan synthase beta chain-like PALP" evidence="4">
    <location>
        <begin position="14"/>
        <end position="283"/>
    </location>
</feature>
<sequence length="301" mass="33845">MARIPSPIEQIHDPLFEEKGMEVWIKRDDLIHPHIMGNKWRKLKYNILHVRESHLAGIVTFGGAYSNHIAATAAACAANQLPSIGIIRGDELSPDSNPTLRFASDQGMKLQFVSRNEYRQLKENHHQLQQTHPGYLILPEGGTNELAIRGCQEIWTEINQSFDYAITSVGTGGTMAGLLKAMSGEGKLIGISALKGNFIHSEFRNMLQHYNIPFENYELMDQWHFGGYGKVTDGLVTFINDTKEKIKVLFDPIYTAKMYFAVTKLIETNYFPSNSKIVLIHTGGLQGIAGFIEKQKKNILL</sequence>
<comment type="similarity">
    <text evidence="2">Belongs to the ACC deaminase/D-cysteine desulfhydrase family.</text>
</comment>
<evidence type="ECO:0000256" key="2">
    <source>
        <dbReference type="ARBA" id="ARBA00008639"/>
    </source>
</evidence>
<dbReference type="RefSeq" id="WP_395416852.1">
    <property type="nucleotide sequence ID" value="NZ_JBIPKE010000014.1"/>
</dbReference>
<keyword evidence="3" id="KW-0663">Pyridoxal phosphate</keyword>
<dbReference type="SUPFAM" id="SSF53686">
    <property type="entry name" value="Tryptophan synthase beta subunit-like PLP-dependent enzymes"/>
    <property type="match status" value="1"/>
</dbReference>
<dbReference type="InterPro" id="IPR001926">
    <property type="entry name" value="TrpB-like_PALP"/>
</dbReference>
<evidence type="ECO:0000256" key="3">
    <source>
        <dbReference type="ARBA" id="ARBA00022898"/>
    </source>
</evidence>
<organism evidence="5 6">
    <name type="scientific">Marinoscillum luteum</name>
    <dbReference type="NCBI Taxonomy" id="861051"/>
    <lineage>
        <taxon>Bacteria</taxon>
        <taxon>Pseudomonadati</taxon>
        <taxon>Bacteroidota</taxon>
        <taxon>Cytophagia</taxon>
        <taxon>Cytophagales</taxon>
        <taxon>Reichenbachiellaceae</taxon>
        <taxon>Marinoscillum</taxon>
    </lineage>
</organism>
<dbReference type="InterPro" id="IPR027278">
    <property type="entry name" value="ACCD_DCysDesulf"/>
</dbReference>
<proteinExistence type="inferred from homology"/>
<evidence type="ECO:0000259" key="4">
    <source>
        <dbReference type="Pfam" id="PF00291"/>
    </source>
</evidence>
<dbReference type="EMBL" id="JBIPKE010000014">
    <property type="protein sequence ID" value="MFH6983289.1"/>
    <property type="molecule type" value="Genomic_DNA"/>
</dbReference>
<dbReference type="PANTHER" id="PTHR43780:SF2">
    <property type="entry name" value="1-AMINOCYCLOPROPANE-1-CARBOXYLATE DEAMINASE-RELATED"/>
    <property type="match status" value="1"/>
</dbReference>
<protein>
    <submittedName>
        <fullName evidence="5">1-aminocyclopropane-1-carboxylate deaminase/D-cysteine desulfhydrase</fullName>
    </submittedName>
</protein>
<dbReference type="Gene3D" id="3.40.50.1100">
    <property type="match status" value="2"/>
</dbReference>
<gene>
    <name evidence="5" type="ORF">ACHKAR_07565</name>
</gene>
<evidence type="ECO:0000313" key="6">
    <source>
        <dbReference type="Proteomes" id="UP001610063"/>
    </source>
</evidence>
<dbReference type="InterPro" id="IPR036052">
    <property type="entry name" value="TrpB-like_PALP_sf"/>
</dbReference>
<comment type="caution">
    <text evidence="5">The sequence shown here is derived from an EMBL/GenBank/DDBJ whole genome shotgun (WGS) entry which is preliminary data.</text>
</comment>
<keyword evidence="6" id="KW-1185">Reference proteome</keyword>
<dbReference type="PIRSF" id="PIRSF006278">
    <property type="entry name" value="ACCD_DCysDesulf"/>
    <property type="match status" value="1"/>
</dbReference>
<dbReference type="Proteomes" id="UP001610063">
    <property type="component" value="Unassembled WGS sequence"/>
</dbReference>
<evidence type="ECO:0000256" key="1">
    <source>
        <dbReference type="ARBA" id="ARBA00001933"/>
    </source>
</evidence>
<comment type="cofactor">
    <cofactor evidence="1">
        <name>pyridoxal 5'-phosphate</name>
        <dbReference type="ChEBI" id="CHEBI:597326"/>
    </cofactor>
</comment>
<reference evidence="5 6" key="1">
    <citation type="journal article" date="2013" name="Int. J. Syst. Evol. Microbiol.">
        <title>Marinoscillum luteum sp. nov., isolated from marine sediment.</title>
        <authorList>
            <person name="Cha I.T."/>
            <person name="Park S.J."/>
            <person name="Kim S.J."/>
            <person name="Kim J.G."/>
            <person name="Jung M.Y."/>
            <person name="Shin K.S."/>
            <person name="Kwon K.K."/>
            <person name="Yang S.H."/>
            <person name="Seo Y.S."/>
            <person name="Rhee S.K."/>
        </authorList>
    </citation>
    <scope>NUCLEOTIDE SEQUENCE [LARGE SCALE GENOMIC DNA]</scope>
    <source>
        <strain evidence="5 6">KCTC 23939</strain>
    </source>
</reference>
<name>A0ABW7N969_9BACT</name>
<dbReference type="PANTHER" id="PTHR43780">
    <property type="entry name" value="1-AMINOCYCLOPROPANE-1-CARBOXYLATE DEAMINASE-RELATED"/>
    <property type="match status" value="1"/>
</dbReference>
<evidence type="ECO:0000313" key="5">
    <source>
        <dbReference type="EMBL" id="MFH6983289.1"/>
    </source>
</evidence>
<accession>A0ABW7N969</accession>
<dbReference type="Pfam" id="PF00291">
    <property type="entry name" value="PALP"/>
    <property type="match status" value="1"/>
</dbReference>